<evidence type="ECO:0000256" key="1">
    <source>
        <dbReference type="ARBA" id="ARBA00022729"/>
    </source>
</evidence>
<comment type="similarity">
    <text evidence="3">Belongs to the PMEI family.</text>
</comment>
<accession>A0ABR0XR43</accession>
<dbReference type="InterPro" id="IPR052421">
    <property type="entry name" value="PCW_Enzyme_Inhibitor"/>
</dbReference>
<keyword evidence="1 4" id="KW-0732">Signal</keyword>
<evidence type="ECO:0000256" key="4">
    <source>
        <dbReference type="SAM" id="SignalP"/>
    </source>
</evidence>
<dbReference type="InterPro" id="IPR034086">
    <property type="entry name" value="PMEI_plant"/>
</dbReference>
<dbReference type="PANTHER" id="PTHR36710:SF18">
    <property type="entry name" value="PECTINESTERASE INHIBITOR 5-RELATED"/>
    <property type="match status" value="1"/>
</dbReference>
<sequence>MAIFHTSIVLILVSIILISISPSSIAHKLTDTEIKHLCSKTRNPEGCYKILKSDHRTANIDAKGLAQVSLDLASERARKIQAQLNAFAKATHDSRLRNVYESCSKKYDDIVHDLEAAKKNLRSKNVPIRVKDASEENKSCEKVLDGASTSDRTYLQKKIQDVKFMLTIVKVMWDNLNKK</sequence>
<dbReference type="Gene3D" id="1.20.140.40">
    <property type="entry name" value="Invertase/pectin methylesterase inhibitor family protein"/>
    <property type="match status" value="1"/>
</dbReference>
<dbReference type="Proteomes" id="UP001318860">
    <property type="component" value="Unassembled WGS sequence"/>
</dbReference>
<dbReference type="InterPro" id="IPR006501">
    <property type="entry name" value="Pectinesterase_inhib_dom"/>
</dbReference>
<dbReference type="CDD" id="cd15797">
    <property type="entry name" value="PMEI"/>
    <property type="match status" value="1"/>
</dbReference>
<name>A0ABR0XR43_REHGL</name>
<evidence type="ECO:0000256" key="2">
    <source>
        <dbReference type="ARBA" id="ARBA00023157"/>
    </source>
</evidence>
<reference evidence="6 7" key="1">
    <citation type="journal article" date="2021" name="Comput. Struct. Biotechnol. J.">
        <title>De novo genome assembly of the potent medicinal plant Rehmannia glutinosa using nanopore technology.</title>
        <authorList>
            <person name="Ma L."/>
            <person name="Dong C."/>
            <person name="Song C."/>
            <person name="Wang X."/>
            <person name="Zheng X."/>
            <person name="Niu Y."/>
            <person name="Chen S."/>
            <person name="Feng W."/>
        </authorList>
    </citation>
    <scope>NUCLEOTIDE SEQUENCE [LARGE SCALE GENOMIC DNA]</scope>
    <source>
        <strain evidence="6">DH-2019</strain>
    </source>
</reference>
<dbReference type="PANTHER" id="PTHR36710">
    <property type="entry name" value="PECTINESTERASE INHIBITOR-LIKE"/>
    <property type="match status" value="1"/>
</dbReference>
<dbReference type="InterPro" id="IPR035513">
    <property type="entry name" value="Invertase/methylesterase_inhib"/>
</dbReference>
<gene>
    <name evidence="6" type="ORF">DH2020_005048</name>
</gene>
<proteinExistence type="inferred from homology"/>
<keyword evidence="7" id="KW-1185">Reference proteome</keyword>
<keyword evidence="2" id="KW-1015">Disulfide bond</keyword>
<dbReference type="EMBL" id="JABTTQ020000003">
    <property type="protein sequence ID" value="KAK6161667.1"/>
    <property type="molecule type" value="Genomic_DNA"/>
</dbReference>
<evidence type="ECO:0000256" key="3">
    <source>
        <dbReference type="ARBA" id="ARBA00038471"/>
    </source>
</evidence>
<comment type="caution">
    <text evidence="6">The sequence shown here is derived from an EMBL/GenBank/DDBJ whole genome shotgun (WGS) entry which is preliminary data.</text>
</comment>
<organism evidence="6 7">
    <name type="scientific">Rehmannia glutinosa</name>
    <name type="common">Chinese foxglove</name>
    <dbReference type="NCBI Taxonomy" id="99300"/>
    <lineage>
        <taxon>Eukaryota</taxon>
        <taxon>Viridiplantae</taxon>
        <taxon>Streptophyta</taxon>
        <taxon>Embryophyta</taxon>
        <taxon>Tracheophyta</taxon>
        <taxon>Spermatophyta</taxon>
        <taxon>Magnoliopsida</taxon>
        <taxon>eudicotyledons</taxon>
        <taxon>Gunneridae</taxon>
        <taxon>Pentapetalae</taxon>
        <taxon>asterids</taxon>
        <taxon>lamiids</taxon>
        <taxon>Lamiales</taxon>
        <taxon>Orobanchaceae</taxon>
        <taxon>Rehmannieae</taxon>
        <taxon>Rehmannia</taxon>
    </lineage>
</organism>
<feature type="domain" description="Pectinesterase inhibitor" evidence="5">
    <location>
        <begin position="29"/>
        <end position="172"/>
    </location>
</feature>
<evidence type="ECO:0000313" key="7">
    <source>
        <dbReference type="Proteomes" id="UP001318860"/>
    </source>
</evidence>
<protein>
    <recommendedName>
        <fullName evidence="5">Pectinesterase inhibitor domain-containing protein</fullName>
    </recommendedName>
</protein>
<dbReference type="SUPFAM" id="SSF101148">
    <property type="entry name" value="Plant invertase/pectin methylesterase inhibitor"/>
    <property type="match status" value="1"/>
</dbReference>
<feature type="signal peptide" evidence="4">
    <location>
        <begin position="1"/>
        <end position="26"/>
    </location>
</feature>
<evidence type="ECO:0000313" key="6">
    <source>
        <dbReference type="EMBL" id="KAK6161667.1"/>
    </source>
</evidence>
<dbReference type="Pfam" id="PF04043">
    <property type="entry name" value="PMEI"/>
    <property type="match status" value="1"/>
</dbReference>
<dbReference type="NCBIfam" id="TIGR01614">
    <property type="entry name" value="PME_inhib"/>
    <property type="match status" value="1"/>
</dbReference>
<feature type="chain" id="PRO_5046733553" description="Pectinesterase inhibitor domain-containing protein" evidence="4">
    <location>
        <begin position="27"/>
        <end position="179"/>
    </location>
</feature>
<dbReference type="SMART" id="SM00856">
    <property type="entry name" value="PMEI"/>
    <property type="match status" value="1"/>
</dbReference>
<evidence type="ECO:0000259" key="5">
    <source>
        <dbReference type="SMART" id="SM00856"/>
    </source>
</evidence>